<gene>
    <name evidence="2" type="ORF">EJB05_43102</name>
</gene>
<dbReference type="EMBL" id="RWGY01000039">
    <property type="protein sequence ID" value="TVU09618.1"/>
    <property type="molecule type" value="Genomic_DNA"/>
</dbReference>
<sequence length="81" mass="8668">MNPMVLVVYRQGIATLVLAPITIMANRTKLKEMRLGWTGFFTVFVAAFIGVASGIAVNGDGHDELDTGHHLADGSHCRVSA</sequence>
<protein>
    <recommendedName>
        <fullName evidence="4">WAT1-related protein</fullName>
    </recommendedName>
</protein>
<dbReference type="Proteomes" id="UP000324897">
    <property type="component" value="Chromosome 3"/>
</dbReference>
<evidence type="ECO:0008006" key="4">
    <source>
        <dbReference type="Google" id="ProtNLM"/>
    </source>
</evidence>
<comment type="caution">
    <text evidence="2">The sequence shown here is derived from an EMBL/GenBank/DDBJ whole genome shotgun (WGS) entry which is preliminary data.</text>
</comment>
<keyword evidence="1" id="KW-0812">Transmembrane</keyword>
<reference evidence="2 3" key="1">
    <citation type="journal article" date="2019" name="Sci. Rep.">
        <title>A high-quality genome of Eragrostis curvula grass provides insights into Poaceae evolution and supports new strategies to enhance forage quality.</title>
        <authorList>
            <person name="Carballo J."/>
            <person name="Santos B.A.C.M."/>
            <person name="Zappacosta D."/>
            <person name="Garbus I."/>
            <person name="Selva J.P."/>
            <person name="Gallo C.A."/>
            <person name="Diaz A."/>
            <person name="Albertini E."/>
            <person name="Caccamo M."/>
            <person name="Echenique V."/>
        </authorList>
    </citation>
    <scope>NUCLEOTIDE SEQUENCE [LARGE SCALE GENOMIC DNA]</scope>
    <source>
        <strain evidence="3">cv. Victoria</strain>
        <tissue evidence="2">Leaf</tissue>
    </source>
</reference>
<keyword evidence="1" id="KW-1133">Transmembrane helix</keyword>
<dbReference type="AlphaFoldDB" id="A0A5J9TF29"/>
<name>A0A5J9TF29_9POAL</name>
<evidence type="ECO:0000256" key="1">
    <source>
        <dbReference type="SAM" id="Phobius"/>
    </source>
</evidence>
<keyword evidence="1" id="KW-0472">Membrane</keyword>
<proteinExistence type="predicted"/>
<accession>A0A5J9TF29</accession>
<feature type="transmembrane region" description="Helical" evidence="1">
    <location>
        <begin position="37"/>
        <end position="57"/>
    </location>
</feature>
<evidence type="ECO:0000313" key="3">
    <source>
        <dbReference type="Proteomes" id="UP000324897"/>
    </source>
</evidence>
<dbReference type="OrthoDB" id="1728340at2759"/>
<keyword evidence="3" id="KW-1185">Reference proteome</keyword>
<organism evidence="2 3">
    <name type="scientific">Eragrostis curvula</name>
    <name type="common">weeping love grass</name>
    <dbReference type="NCBI Taxonomy" id="38414"/>
    <lineage>
        <taxon>Eukaryota</taxon>
        <taxon>Viridiplantae</taxon>
        <taxon>Streptophyta</taxon>
        <taxon>Embryophyta</taxon>
        <taxon>Tracheophyta</taxon>
        <taxon>Spermatophyta</taxon>
        <taxon>Magnoliopsida</taxon>
        <taxon>Liliopsida</taxon>
        <taxon>Poales</taxon>
        <taxon>Poaceae</taxon>
        <taxon>PACMAD clade</taxon>
        <taxon>Chloridoideae</taxon>
        <taxon>Eragrostideae</taxon>
        <taxon>Eragrostidinae</taxon>
        <taxon>Eragrostis</taxon>
    </lineage>
</organism>
<dbReference type="Gramene" id="TVU09618">
    <property type="protein sequence ID" value="TVU09618"/>
    <property type="gene ID" value="EJB05_43102"/>
</dbReference>
<evidence type="ECO:0000313" key="2">
    <source>
        <dbReference type="EMBL" id="TVU09618.1"/>
    </source>
</evidence>